<dbReference type="PROSITE" id="PS00216">
    <property type="entry name" value="SUGAR_TRANSPORT_1"/>
    <property type="match status" value="1"/>
</dbReference>
<feature type="transmembrane region" description="Helical" evidence="8">
    <location>
        <begin position="248"/>
        <end position="269"/>
    </location>
</feature>
<gene>
    <name evidence="10" type="ORF">SAMN04488068_1096</name>
</gene>
<dbReference type="PROSITE" id="PS50850">
    <property type="entry name" value="MFS"/>
    <property type="match status" value="1"/>
</dbReference>
<sequence length="394" mass="41589">MNSRLNLRLSLILFTVVLDTAGIGLIMPVLPRLLRELMQAADVSAVYGLLLALYALMQFVFSPILGALSDRYGRRPVLLVSIGGAALDYLVMASSTTLSLLVIGRLVAGITGANVAVATAYIADITPESQRAQRYGWFNACFGLGFIAGPMLGGLLGEWSPRYPFVAAAVLNGLNFLMALLVLPESRSGAPRSLSWAAINPLAAFTRLAAMPALLPMIAIYFVIYLIGQLPGSLWVIYGEDRFAWTPRLIGITLAGFGLLHALVQALVTGPMTRWLGERRAIIVGIVCDGSAYAAMAFVTGTGAVLALMPLFALGGVALPALQALISSQVDESRQGQLQGTLVSLVSLSAIIGPLAATAAYAASRDAFPGLVWLAAASLYLLCIPLLRYRAGGH</sequence>
<dbReference type="PANTHER" id="PTHR23507:SF1">
    <property type="entry name" value="FI18259P1-RELATED"/>
    <property type="match status" value="1"/>
</dbReference>
<evidence type="ECO:0000256" key="6">
    <source>
        <dbReference type="ARBA" id="ARBA00022989"/>
    </source>
</evidence>
<dbReference type="Pfam" id="PF07690">
    <property type="entry name" value="MFS_1"/>
    <property type="match status" value="1"/>
</dbReference>
<comment type="subcellular location">
    <subcellularLocation>
        <location evidence="3">Cell membrane</location>
    </subcellularLocation>
    <subcellularLocation>
        <location evidence="2">Membrane</location>
        <topology evidence="2">Multi-pass membrane protein</topology>
    </subcellularLocation>
</comment>
<feature type="transmembrane region" description="Helical" evidence="8">
    <location>
        <begin position="46"/>
        <end position="65"/>
    </location>
</feature>
<evidence type="ECO:0000256" key="1">
    <source>
        <dbReference type="ARBA" id="ARBA00003279"/>
    </source>
</evidence>
<dbReference type="PRINTS" id="PR01035">
    <property type="entry name" value="TCRTETA"/>
</dbReference>
<evidence type="ECO:0000256" key="4">
    <source>
        <dbReference type="ARBA" id="ARBA00007520"/>
    </source>
</evidence>
<feature type="transmembrane region" description="Helical" evidence="8">
    <location>
        <begin position="338"/>
        <end position="361"/>
    </location>
</feature>
<feature type="transmembrane region" description="Helical" evidence="8">
    <location>
        <begin position="281"/>
        <end position="299"/>
    </location>
</feature>
<feature type="transmembrane region" description="Helical" evidence="8">
    <location>
        <begin position="135"/>
        <end position="157"/>
    </location>
</feature>
<reference evidence="10 11" key="1">
    <citation type="submission" date="2016-11" db="EMBL/GenBank/DDBJ databases">
        <authorList>
            <person name="Jaros S."/>
            <person name="Januszkiewicz K."/>
            <person name="Wedrychowicz H."/>
        </authorList>
    </citation>
    <scope>NUCLEOTIDE SEQUENCE [LARGE SCALE GENOMIC DNA]</scope>
    <source>
        <strain evidence="10 11">CGMCC 1.7049</strain>
    </source>
</reference>
<dbReference type="Gene3D" id="1.20.1250.20">
    <property type="entry name" value="MFS general substrate transporter like domains"/>
    <property type="match status" value="1"/>
</dbReference>
<proteinExistence type="inferred from homology"/>
<dbReference type="SUPFAM" id="SSF103473">
    <property type="entry name" value="MFS general substrate transporter"/>
    <property type="match status" value="1"/>
</dbReference>
<feature type="transmembrane region" description="Helical" evidence="8">
    <location>
        <begin position="367"/>
        <end position="387"/>
    </location>
</feature>
<evidence type="ECO:0000256" key="3">
    <source>
        <dbReference type="ARBA" id="ARBA00004236"/>
    </source>
</evidence>
<keyword evidence="11" id="KW-1185">Reference proteome</keyword>
<evidence type="ECO:0000313" key="11">
    <source>
        <dbReference type="Proteomes" id="UP000199758"/>
    </source>
</evidence>
<dbReference type="RefSeq" id="WP_072895486.1">
    <property type="nucleotide sequence ID" value="NZ_FQWZ01000002.1"/>
</dbReference>
<evidence type="ECO:0000259" key="9">
    <source>
        <dbReference type="PROSITE" id="PS50850"/>
    </source>
</evidence>
<dbReference type="InterPro" id="IPR001958">
    <property type="entry name" value="Tet-R_TetA/multi-R_MdtG-like"/>
</dbReference>
<comment type="function">
    <text evidence="1">Resistance to tetracycline by an active tetracycline efflux. This is an energy-dependent process that decreases the accumulation of the antibiotic in whole cells. This protein functions as a metal-tetracycline/H(+) antiporter.</text>
</comment>
<dbReference type="Proteomes" id="UP000199758">
    <property type="component" value="Unassembled WGS sequence"/>
</dbReference>
<evidence type="ECO:0000256" key="2">
    <source>
        <dbReference type="ARBA" id="ARBA00004141"/>
    </source>
</evidence>
<dbReference type="AlphaFoldDB" id="A0A1M5LUD1"/>
<dbReference type="STRING" id="490188.SAMN04488068_1096"/>
<keyword evidence="5 8" id="KW-0812">Transmembrane</keyword>
<dbReference type="NCBIfam" id="NF012174">
    <property type="entry name" value="tet_MFS_A_B_C_D"/>
    <property type="match status" value="1"/>
</dbReference>
<feature type="transmembrane region" description="Helical" evidence="8">
    <location>
        <begin position="163"/>
        <end position="183"/>
    </location>
</feature>
<evidence type="ECO:0000256" key="7">
    <source>
        <dbReference type="ARBA" id="ARBA00023136"/>
    </source>
</evidence>
<accession>A0A1M5LUD1</accession>
<dbReference type="GO" id="GO:0022857">
    <property type="term" value="F:transmembrane transporter activity"/>
    <property type="evidence" value="ECO:0007669"/>
    <property type="project" value="InterPro"/>
</dbReference>
<feature type="transmembrane region" description="Helical" evidence="8">
    <location>
        <begin position="77"/>
        <end position="96"/>
    </location>
</feature>
<keyword evidence="7 8" id="KW-0472">Membrane</keyword>
<evidence type="ECO:0000256" key="8">
    <source>
        <dbReference type="SAM" id="Phobius"/>
    </source>
</evidence>
<feature type="transmembrane region" description="Helical" evidence="8">
    <location>
        <begin position="102"/>
        <end position="123"/>
    </location>
</feature>
<evidence type="ECO:0000256" key="5">
    <source>
        <dbReference type="ARBA" id="ARBA00022692"/>
    </source>
</evidence>
<dbReference type="OrthoDB" id="9764259at2"/>
<feature type="transmembrane region" description="Helical" evidence="8">
    <location>
        <begin position="12"/>
        <end position="34"/>
    </location>
</feature>
<organism evidence="10 11">
    <name type="scientific">Hydrocarboniphaga daqingensis</name>
    <dbReference type="NCBI Taxonomy" id="490188"/>
    <lineage>
        <taxon>Bacteria</taxon>
        <taxon>Pseudomonadati</taxon>
        <taxon>Pseudomonadota</taxon>
        <taxon>Gammaproteobacteria</taxon>
        <taxon>Nevskiales</taxon>
        <taxon>Nevskiaceae</taxon>
        <taxon>Hydrocarboniphaga</taxon>
    </lineage>
</organism>
<dbReference type="GO" id="GO:0016020">
    <property type="term" value="C:membrane"/>
    <property type="evidence" value="ECO:0007669"/>
    <property type="project" value="UniProtKB-SubCell"/>
</dbReference>
<feature type="domain" description="Major facilitator superfamily (MFS) profile" evidence="9">
    <location>
        <begin position="8"/>
        <end position="390"/>
    </location>
</feature>
<dbReference type="InterPro" id="IPR020846">
    <property type="entry name" value="MFS_dom"/>
</dbReference>
<dbReference type="InterPro" id="IPR011701">
    <property type="entry name" value="MFS"/>
</dbReference>
<dbReference type="InterPro" id="IPR005829">
    <property type="entry name" value="Sugar_transporter_CS"/>
</dbReference>
<comment type="similarity">
    <text evidence="4">Belongs to the major facilitator superfamily. TCR/Tet family.</text>
</comment>
<dbReference type="CDD" id="cd17388">
    <property type="entry name" value="MFS_TetA"/>
    <property type="match status" value="1"/>
</dbReference>
<dbReference type="InterPro" id="IPR036259">
    <property type="entry name" value="MFS_trans_sf"/>
</dbReference>
<protein>
    <submittedName>
        <fullName evidence="10">MFS transporter, DHA1 family, tetracycline resistance protein</fullName>
    </submittedName>
</protein>
<feature type="transmembrane region" description="Helical" evidence="8">
    <location>
        <begin position="305"/>
        <end position="326"/>
    </location>
</feature>
<dbReference type="EMBL" id="FQWZ01000002">
    <property type="protein sequence ID" value="SHG68606.1"/>
    <property type="molecule type" value="Genomic_DNA"/>
</dbReference>
<dbReference type="PANTHER" id="PTHR23507">
    <property type="entry name" value="ZGC:174356"/>
    <property type="match status" value="1"/>
</dbReference>
<evidence type="ECO:0000313" key="10">
    <source>
        <dbReference type="EMBL" id="SHG68606.1"/>
    </source>
</evidence>
<feature type="transmembrane region" description="Helical" evidence="8">
    <location>
        <begin position="204"/>
        <end position="228"/>
    </location>
</feature>
<keyword evidence="6 8" id="KW-1133">Transmembrane helix</keyword>
<name>A0A1M5LUD1_9GAMM</name>